<feature type="transmembrane region" description="Helical" evidence="6">
    <location>
        <begin position="121"/>
        <end position="140"/>
    </location>
</feature>
<accession>A0A8H6VQ24</accession>
<evidence type="ECO:0000313" key="7">
    <source>
        <dbReference type="EMBL" id="KAF7198387.1"/>
    </source>
</evidence>
<organism evidence="7 8">
    <name type="scientific">Pseudocercospora fuligena</name>
    <dbReference type="NCBI Taxonomy" id="685502"/>
    <lineage>
        <taxon>Eukaryota</taxon>
        <taxon>Fungi</taxon>
        <taxon>Dikarya</taxon>
        <taxon>Ascomycota</taxon>
        <taxon>Pezizomycotina</taxon>
        <taxon>Dothideomycetes</taxon>
        <taxon>Dothideomycetidae</taxon>
        <taxon>Mycosphaerellales</taxon>
        <taxon>Mycosphaerellaceae</taxon>
        <taxon>Pseudocercospora</taxon>
    </lineage>
</organism>
<feature type="transmembrane region" description="Helical" evidence="6">
    <location>
        <begin position="53"/>
        <end position="73"/>
    </location>
</feature>
<dbReference type="InterPro" id="IPR038213">
    <property type="entry name" value="IFI6/IFI27-like_sf"/>
</dbReference>
<keyword evidence="3 6" id="KW-0812">Transmembrane</keyword>
<evidence type="ECO:0000256" key="5">
    <source>
        <dbReference type="ARBA" id="ARBA00023136"/>
    </source>
</evidence>
<protein>
    <submittedName>
        <fullName evidence="7">Uncharacterized protein</fullName>
    </submittedName>
</protein>
<dbReference type="AlphaFoldDB" id="A0A8H6VQ24"/>
<dbReference type="EMBL" id="JABCIY010000001">
    <property type="protein sequence ID" value="KAF7198387.1"/>
    <property type="molecule type" value="Genomic_DNA"/>
</dbReference>
<dbReference type="Proteomes" id="UP000660729">
    <property type="component" value="Unassembled WGS sequence"/>
</dbReference>
<comment type="similarity">
    <text evidence="2">Belongs to the IFI6/IFI27 family.</text>
</comment>
<dbReference type="Pfam" id="PF06140">
    <property type="entry name" value="Ifi-6-16"/>
    <property type="match status" value="1"/>
</dbReference>
<proteinExistence type="inferred from homology"/>
<comment type="caution">
    <text evidence="7">The sequence shown here is derived from an EMBL/GenBank/DDBJ whole genome shotgun (WGS) entry which is preliminary data.</text>
</comment>
<evidence type="ECO:0000313" key="8">
    <source>
        <dbReference type="Proteomes" id="UP000660729"/>
    </source>
</evidence>
<keyword evidence="8" id="KW-1185">Reference proteome</keyword>
<comment type="subcellular location">
    <subcellularLocation>
        <location evidence="1">Membrane</location>
        <topology evidence="1">Multi-pass membrane protein</topology>
    </subcellularLocation>
</comment>
<evidence type="ECO:0000256" key="2">
    <source>
        <dbReference type="ARBA" id="ARBA00007262"/>
    </source>
</evidence>
<evidence type="ECO:0000256" key="1">
    <source>
        <dbReference type="ARBA" id="ARBA00004141"/>
    </source>
</evidence>
<gene>
    <name evidence="7" type="ORF">HII31_00126</name>
</gene>
<feature type="transmembrane region" description="Helical" evidence="6">
    <location>
        <begin position="94"/>
        <end position="115"/>
    </location>
</feature>
<keyword evidence="4 6" id="KW-1133">Transmembrane helix</keyword>
<dbReference type="OrthoDB" id="440424at2759"/>
<evidence type="ECO:0000256" key="3">
    <source>
        <dbReference type="ARBA" id="ARBA00022692"/>
    </source>
</evidence>
<evidence type="ECO:0000256" key="4">
    <source>
        <dbReference type="ARBA" id="ARBA00022989"/>
    </source>
</evidence>
<dbReference type="Gene3D" id="6.10.110.10">
    <property type="match status" value="1"/>
</dbReference>
<evidence type="ECO:0000256" key="6">
    <source>
        <dbReference type="SAM" id="Phobius"/>
    </source>
</evidence>
<keyword evidence="5 6" id="KW-0472">Membrane</keyword>
<sequence>MPPPLGLILPNIDFIHQETFSSGFNKFVADRSIVWNLIVENWSSFLAWLTLPHVYSVIIAWAITFTVVAFLLLSLGFGPGGIIAGSAAAAFQSWAYGGFTPAGGIFATLTSLAMLGYLVPPVALCASVLATIVAVTVWACSVGR</sequence>
<reference evidence="7" key="1">
    <citation type="submission" date="2020-04" db="EMBL/GenBank/DDBJ databases">
        <title>Draft genome resource of the tomato pathogen Pseudocercospora fuligena.</title>
        <authorList>
            <person name="Zaccaron A."/>
        </authorList>
    </citation>
    <scope>NUCLEOTIDE SEQUENCE</scope>
    <source>
        <strain evidence="7">PF001</strain>
    </source>
</reference>
<dbReference type="GO" id="GO:0016020">
    <property type="term" value="C:membrane"/>
    <property type="evidence" value="ECO:0007669"/>
    <property type="project" value="UniProtKB-SubCell"/>
</dbReference>
<name>A0A8H6VQ24_9PEZI</name>
<dbReference type="InterPro" id="IPR009311">
    <property type="entry name" value="IFI6/IFI27-like"/>
</dbReference>